<reference evidence="2" key="1">
    <citation type="journal article" date="2022" name="Int. J. Mol. Sci.">
        <title>Draft Genome of Tanacetum Coccineum: Genomic Comparison of Closely Related Tanacetum-Family Plants.</title>
        <authorList>
            <person name="Yamashiro T."/>
            <person name="Shiraishi A."/>
            <person name="Nakayama K."/>
            <person name="Satake H."/>
        </authorList>
    </citation>
    <scope>NUCLEOTIDE SEQUENCE</scope>
</reference>
<keyword evidence="3" id="KW-1185">Reference proteome</keyword>
<dbReference type="Proteomes" id="UP001151760">
    <property type="component" value="Unassembled WGS sequence"/>
</dbReference>
<accession>A0ABQ5FZQ7</accession>
<reference evidence="2" key="2">
    <citation type="submission" date="2022-01" db="EMBL/GenBank/DDBJ databases">
        <authorList>
            <person name="Yamashiro T."/>
            <person name="Shiraishi A."/>
            <person name="Satake H."/>
            <person name="Nakayama K."/>
        </authorList>
    </citation>
    <scope>NUCLEOTIDE SEQUENCE</scope>
</reference>
<feature type="region of interest" description="Disordered" evidence="1">
    <location>
        <begin position="604"/>
        <end position="628"/>
    </location>
</feature>
<evidence type="ECO:0000256" key="1">
    <source>
        <dbReference type="SAM" id="MobiDB-lite"/>
    </source>
</evidence>
<feature type="compositionally biased region" description="Low complexity" evidence="1">
    <location>
        <begin position="444"/>
        <end position="461"/>
    </location>
</feature>
<evidence type="ECO:0000313" key="3">
    <source>
        <dbReference type="Proteomes" id="UP001151760"/>
    </source>
</evidence>
<dbReference type="CDD" id="cd09272">
    <property type="entry name" value="RNase_HI_RT_Ty1"/>
    <property type="match status" value="1"/>
</dbReference>
<dbReference type="EMBL" id="BQNB010017896">
    <property type="protein sequence ID" value="GJT68403.1"/>
    <property type="molecule type" value="Genomic_DNA"/>
</dbReference>
<dbReference type="PANTHER" id="PTHR11439">
    <property type="entry name" value="GAG-POL-RELATED RETROTRANSPOSON"/>
    <property type="match status" value="1"/>
</dbReference>
<name>A0ABQ5FZQ7_9ASTR</name>
<protein>
    <recommendedName>
        <fullName evidence="4">Gag-pol polyprotein</fullName>
    </recommendedName>
</protein>
<sequence>METEMELMEPDFELIAWKRVEMGTFSFVRTTLEAKKNWWLRLGARLYDSWKLQGDVEELWDELAKLGLASRPDIVFATFVCACYQARPTVKHLKEVKQIFWYMQQSYNMGLWYPKDSGFELIAYSDANHVGCHDDCKSTSGGLQFLGEKLVNWSSKKQDCTAMSTAEAEYVSLSACCAQVIWIRTQLLDYGYKLNKILMYCDSKSTIAISCNPVQHSRTKHIDIRYHFIKEHVEKGMVESYFVGTEYQLADLFTKALSKERFQYLVYRIGKRCMIPTQLESLIQYSSFYISTMDLHVSILHTLKEDGSKYRFKLVLDTKDITMTVADFRRIFQLPQARDNNHAGFVDAPTDNFVSNQGAPNFVQYFKLNELKAQSQEKDTVIRKLKERIKSLGGNMNEDKIKKDIEEIETINIELDHRVHTQEQATILMEVVEQGKFQNPLNNSLDSALKSSTSASGSQPSGNTKKYKIQQTPSSTQKNKCNGCMLSDNHDLCVLNFINDVNACVKSKFVKKSSKREVWKPTSKVFTKIRYNWRPTGQTFTIVENAYPLTRIITTTEVPLGKPTTLKYYTPKPVVTLVYSRKPKKSKTNVPVSKPKIIKSISANNKEPSKSWGSKVSDVPSSSLDKCM</sequence>
<feature type="compositionally biased region" description="Polar residues" evidence="1">
    <location>
        <begin position="469"/>
        <end position="479"/>
    </location>
</feature>
<evidence type="ECO:0000313" key="2">
    <source>
        <dbReference type="EMBL" id="GJT68403.1"/>
    </source>
</evidence>
<gene>
    <name evidence="2" type="ORF">Tco_1019883</name>
</gene>
<organism evidence="2 3">
    <name type="scientific">Tanacetum coccineum</name>
    <dbReference type="NCBI Taxonomy" id="301880"/>
    <lineage>
        <taxon>Eukaryota</taxon>
        <taxon>Viridiplantae</taxon>
        <taxon>Streptophyta</taxon>
        <taxon>Embryophyta</taxon>
        <taxon>Tracheophyta</taxon>
        <taxon>Spermatophyta</taxon>
        <taxon>Magnoliopsida</taxon>
        <taxon>eudicotyledons</taxon>
        <taxon>Gunneridae</taxon>
        <taxon>Pentapetalae</taxon>
        <taxon>asterids</taxon>
        <taxon>campanulids</taxon>
        <taxon>Asterales</taxon>
        <taxon>Asteraceae</taxon>
        <taxon>Asteroideae</taxon>
        <taxon>Anthemideae</taxon>
        <taxon>Anthemidinae</taxon>
        <taxon>Tanacetum</taxon>
    </lineage>
</organism>
<comment type="caution">
    <text evidence="2">The sequence shown here is derived from an EMBL/GenBank/DDBJ whole genome shotgun (WGS) entry which is preliminary data.</text>
</comment>
<dbReference type="PANTHER" id="PTHR11439:SF495">
    <property type="entry name" value="REVERSE TRANSCRIPTASE, RNA-DEPENDENT DNA POLYMERASE-RELATED"/>
    <property type="match status" value="1"/>
</dbReference>
<feature type="region of interest" description="Disordered" evidence="1">
    <location>
        <begin position="442"/>
        <end position="479"/>
    </location>
</feature>
<proteinExistence type="predicted"/>
<evidence type="ECO:0008006" key="4">
    <source>
        <dbReference type="Google" id="ProtNLM"/>
    </source>
</evidence>